<dbReference type="InParanoid" id="A0A2G5DM44"/>
<dbReference type="PANTHER" id="PTHR33127">
    <property type="entry name" value="TRANSMEMBRANE PROTEIN"/>
    <property type="match status" value="1"/>
</dbReference>
<dbReference type="EMBL" id="KZ305034">
    <property type="protein sequence ID" value="PIA44588.1"/>
    <property type="molecule type" value="Genomic_DNA"/>
</dbReference>
<gene>
    <name evidence="4" type="ORF">AQUCO_01700291v1</name>
</gene>
<evidence type="ECO:0000313" key="4">
    <source>
        <dbReference type="EMBL" id="PIA44588.1"/>
    </source>
</evidence>
<dbReference type="InterPro" id="IPR001810">
    <property type="entry name" value="F-box_dom"/>
</dbReference>
<feature type="domain" description="F-box" evidence="2">
    <location>
        <begin position="24"/>
        <end position="59"/>
    </location>
</feature>
<dbReference type="InterPro" id="IPR036047">
    <property type="entry name" value="F-box-like_dom_sf"/>
</dbReference>
<evidence type="ECO:0000256" key="1">
    <source>
        <dbReference type="SAM" id="MobiDB-lite"/>
    </source>
</evidence>
<dbReference type="SUPFAM" id="SSF81383">
    <property type="entry name" value="F-box domain"/>
    <property type="match status" value="1"/>
</dbReference>
<evidence type="ECO:0000259" key="2">
    <source>
        <dbReference type="Pfam" id="PF00646"/>
    </source>
</evidence>
<evidence type="ECO:0000313" key="5">
    <source>
        <dbReference type="Proteomes" id="UP000230069"/>
    </source>
</evidence>
<feature type="domain" description="KIB1-4 beta-propeller" evidence="3">
    <location>
        <begin position="85"/>
        <end position="270"/>
    </location>
</feature>
<feature type="region of interest" description="Disordered" evidence="1">
    <location>
        <begin position="1"/>
        <end position="25"/>
    </location>
</feature>
<dbReference type="Pfam" id="PF00646">
    <property type="entry name" value="F-box"/>
    <property type="match status" value="1"/>
</dbReference>
<dbReference type="PANTHER" id="PTHR33127:SF20">
    <property type="entry name" value="F-BOX DOMAIN-CONTAINING PROTEIN"/>
    <property type="match status" value="1"/>
</dbReference>
<reference evidence="4 5" key="1">
    <citation type="submission" date="2017-09" db="EMBL/GenBank/DDBJ databases">
        <title>WGS assembly of Aquilegia coerulea Goldsmith.</title>
        <authorList>
            <person name="Hodges S."/>
            <person name="Kramer E."/>
            <person name="Nordborg M."/>
            <person name="Tomkins J."/>
            <person name="Borevitz J."/>
            <person name="Derieg N."/>
            <person name="Yan J."/>
            <person name="Mihaltcheva S."/>
            <person name="Hayes R.D."/>
            <person name="Rokhsar D."/>
        </authorList>
    </citation>
    <scope>NUCLEOTIDE SEQUENCE [LARGE SCALE GENOMIC DNA]</scope>
    <source>
        <strain evidence="5">cv. Goldsmith</strain>
    </source>
</reference>
<dbReference type="OrthoDB" id="784120at2759"/>
<sequence>MGTELKTEESISTTEVPNEEKPDWTELPGELLGKIGEDLPLIELLGFRSVCKDWRSASSTASAECEYITNQNPWFLLYDNAHCRLYQPSSKKVYTIHIPELDGATCIASKEGWLLLFRGSSMFFFCPFSHAKIDLPEFPHSDLSDHIAVFSSPPTSPDCVVCVINHESTAMELHMLQRGAEWDRYTEDYNMNTITGAVFSDGVFYFLDSKNLVLSFTIENKERVRYHIMNTSPPDRKPIHKLPFRSLRMKCNSSSDMKQKLGLEKSDSLLTCGTVEPGDNYNVCIHNEELKAEDKEKTCHYKGVWIHPRFFQLSQNQNW</sequence>
<dbReference type="Gene3D" id="1.20.1280.50">
    <property type="match status" value="1"/>
</dbReference>
<name>A0A2G5DM44_AQUCA</name>
<dbReference type="Pfam" id="PF03478">
    <property type="entry name" value="Beta-prop_KIB1-4"/>
    <property type="match status" value="1"/>
</dbReference>
<dbReference type="InterPro" id="IPR005174">
    <property type="entry name" value="KIB1-4_b-propeller"/>
</dbReference>
<evidence type="ECO:0000259" key="3">
    <source>
        <dbReference type="Pfam" id="PF03478"/>
    </source>
</evidence>
<accession>A0A2G5DM44</accession>
<keyword evidence="5" id="KW-1185">Reference proteome</keyword>
<dbReference type="AlphaFoldDB" id="A0A2G5DM44"/>
<dbReference type="STRING" id="218851.A0A2G5DM44"/>
<organism evidence="4 5">
    <name type="scientific">Aquilegia coerulea</name>
    <name type="common">Rocky mountain columbine</name>
    <dbReference type="NCBI Taxonomy" id="218851"/>
    <lineage>
        <taxon>Eukaryota</taxon>
        <taxon>Viridiplantae</taxon>
        <taxon>Streptophyta</taxon>
        <taxon>Embryophyta</taxon>
        <taxon>Tracheophyta</taxon>
        <taxon>Spermatophyta</taxon>
        <taxon>Magnoliopsida</taxon>
        <taxon>Ranunculales</taxon>
        <taxon>Ranunculaceae</taxon>
        <taxon>Thalictroideae</taxon>
        <taxon>Aquilegia</taxon>
    </lineage>
</organism>
<proteinExistence type="predicted"/>
<protein>
    <submittedName>
        <fullName evidence="4">Uncharacterized protein</fullName>
    </submittedName>
</protein>
<dbReference type="Proteomes" id="UP000230069">
    <property type="component" value="Unassembled WGS sequence"/>
</dbReference>